<gene>
    <name evidence="3" type="ORF">EPD60_00905</name>
</gene>
<feature type="chain" id="PRO_5020519252" evidence="1">
    <location>
        <begin position="22"/>
        <end position="176"/>
    </location>
</feature>
<feature type="domain" description="DUF4142" evidence="2">
    <location>
        <begin position="38"/>
        <end position="172"/>
    </location>
</feature>
<name>A0A4R1BP31_9BACT</name>
<dbReference type="PANTHER" id="PTHR38593:SF1">
    <property type="entry name" value="BLR2558 PROTEIN"/>
    <property type="match status" value="1"/>
</dbReference>
<dbReference type="Proteomes" id="UP000295334">
    <property type="component" value="Unassembled WGS sequence"/>
</dbReference>
<evidence type="ECO:0000313" key="4">
    <source>
        <dbReference type="Proteomes" id="UP000295334"/>
    </source>
</evidence>
<comment type="caution">
    <text evidence="3">The sequence shown here is derived from an EMBL/GenBank/DDBJ whole genome shotgun (WGS) entry which is preliminary data.</text>
</comment>
<dbReference type="Gene3D" id="1.20.1260.10">
    <property type="match status" value="1"/>
</dbReference>
<evidence type="ECO:0000256" key="1">
    <source>
        <dbReference type="SAM" id="SignalP"/>
    </source>
</evidence>
<keyword evidence="1" id="KW-0732">Signal</keyword>
<keyword evidence="4" id="KW-1185">Reference proteome</keyword>
<dbReference type="EMBL" id="SJZI01000002">
    <property type="protein sequence ID" value="TCJ19005.1"/>
    <property type="molecule type" value="Genomic_DNA"/>
</dbReference>
<dbReference type="OrthoDB" id="9101320at2"/>
<dbReference type="InterPro" id="IPR012347">
    <property type="entry name" value="Ferritin-like"/>
</dbReference>
<feature type="signal peptide" evidence="1">
    <location>
        <begin position="1"/>
        <end position="21"/>
    </location>
</feature>
<protein>
    <submittedName>
        <fullName evidence="3">DUF4142 domain-containing protein</fullName>
    </submittedName>
</protein>
<dbReference type="AlphaFoldDB" id="A0A4R1BP31"/>
<accession>A0A4R1BP31</accession>
<evidence type="ECO:0000313" key="3">
    <source>
        <dbReference type="EMBL" id="TCJ19005.1"/>
    </source>
</evidence>
<organism evidence="3 4">
    <name type="scientific">Flaviaesturariibacter flavus</name>
    <dbReference type="NCBI Taxonomy" id="2502780"/>
    <lineage>
        <taxon>Bacteria</taxon>
        <taxon>Pseudomonadati</taxon>
        <taxon>Bacteroidota</taxon>
        <taxon>Chitinophagia</taxon>
        <taxon>Chitinophagales</taxon>
        <taxon>Chitinophagaceae</taxon>
        <taxon>Flaviaestuariibacter</taxon>
    </lineage>
</organism>
<dbReference type="PANTHER" id="PTHR38593">
    <property type="entry name" value="BLR2558 PROTEIN"/>
    <property type="match status" value="1"/>
</dbReference>
<dbReference type="Pfam" id="PF13628">
    <property type="entry name" value="DUF4142"/>
    <property type="match status" value="1"/>
</dbReference>
<reference evidence="3 4" key="1">
    <citation type="submission" date="2019-03" db="EMBL/GenBank/DDBJ databases">
        <authorList>
            <person name="Kim M.K.M."/>
        </authorList>
    </citation>
    <scope>NUCLEOTIDE SEQUENCE [LARGE SCALE GENOMIC DNA]</scope>
    <source>
        <strain evidence="3 4">17J68-12</strain>
    </source>
</reference>
<proteinExistence type="predicted"/>
<dbReference type="RefSeq" id="WP_131445878.1">
    <property type="nucleotide sequence ID" value="NZ_SJZI01000002.1"/>
</dbReference>
<dbReference type="InterPro" id="IPR025419">
    <property type="entry name" value="DUF4142"/>
</dbReference>
<evidence type="ECO:0000259" key="2">
    <source>
        <dbReference type="Pfam" id="PF13628"/>
    </source>
</evidence>
<dbReference type="PROSITE" id="PS51257">
    <property type="entry name" value="PROKAR_LIPOPROTEIN"/>
    <property type="match status" value="1"/>
</dbReference>
<sequence length="176" mass="18641">MKKMKLLFAAASLALVFSACDKDNDNTNDVGVESSNPNDVNFALQASNSNTMEIILGRLAASMATNTGVRTFGQMMVTEHTPAQAQLQTAANNAHLAVSLDSSAAISARTSLMQLSGRAFDSAYITMQVQGHTQTLQLLQTEVAGGASPSLKGYASAQIPVVTEHLRIADSLRRNL</sequence>